<evidence type="ECO:0000313" key="2">
    <source>
        <dbReference type="EMBL" id="KAB6337964.1"/>
    </source>
</evidence>
<reference evidence="2 3" key="1">
    <citation type="journal article" date="2019" name="Nat. Med.">
        <title>A library of human gut bacterial isolates paired with longitudinal multiomics data enables mechanistic microbiome research.</title>
        <authorList>
            <person name="Poyet M."/>
            <person name="Groussin M."/>
            <person name="Gibbons S.M."/>
            <person name="Avila-Pacheco J."/>
            <person name="Jiang X."/>
            <person name="Kearney S.M."/>
            <person name="Perrotta A.R."/>
            <person name="Berdy B."/>
            <person name="Zhao S."/>
            <person name="Lieberman T.D."/>
            <person name="Swanson P.K."/>
            <person name="Smith M."/>
            <person name="Roesemann S."/>
            <person name="Alexander J.E."/>
            <person name="Rich S.A."/>
            <person name="Livny J."/>
            <person name="Vlamakis H."/>
            <person name="Clish C."/>
            <person name="Bullock K."/>
            <person name="Deik A."/>
            <person name="Scott J."/>
            <person name="Pierce K.A."/>
            <person name="Xavier R.J."/>
            <person name="Alm E.J."/>
        </authorList>
    </citation>
    <scope>NUCLEOTIDE SEQUENCE [LARGE SCALE GENOMIC DNA]</scope>
    <source>
        <strain evidence="2 3">BIOML-A16</strain>
    </source>
</reference>
<dbReference type="AlphaFoldDB" id="A0A6I0YZ08"/>
<dbReference type="RefSeq" id="WP_055236462.1">
    <property type="nucleotide sequence ID" value="NZ_JADMVF010000058.1"/>
</dbReference>
<feature type="domain" description="MACPF" evidence="1">
    <location>
        <begin position="32"/>
        <end position="355"/>
    </location>
</feature>
<dbReference type="PROSITE" id="PS51412">
    <property type="entry name" value="MACPF_2"/>
    <property type="match status" value="1"/>
</dbReference>
<evidence type="ECO:0000313" key="3">
    <source>
        <dbReference type="Proteomes" id="UP000438288"/>
    </source>
</evidence>
<gene>
    <name evidence="2" type="ORF">GAZ43_16505</name>
</gene>
<dbReference type="EMBL" id="WDCP01000043">
    <property type="protein sequence ID" value="KAB6337964.1"/>
    <property type="molecule type" value="Genomic_DNA"/>
</dbReference>
<accession>A0A6I0YZ08</accession>
<dbReference type="Pfam" id="PF01823">
    <property type="entry name" value="MACPF"/>
    <property type="match status" value="1"/>
</dbReference>
<dbReference type="Proteomes" id="UP000438288">
    <property type="component" value="Unassembled WGS sequence"/>
</dbReference>
<evidence type="ECO:0000259" key="1">
    <source>
        <dbReference type="PROSITE" id="PS51412"/>
    </source>
</evidence>
<organism evidence="2 3">
    <name type="scientific">Bacteroides xylanisolvens</name>
    <dbReference type="NCBI Taxonomy" id="371601"/>
    <lineage>
        <taxon>Bacteria</taxon>
        <taxon>Pseudomonadati</taxon>
        <taxon>Bacteroidota</taxon>
        <taxon>Bacteroidia</taxon>
        <taxon>Bacteroidales</taxon>
        <taxon>Bacteroidaceae</taxon>
        <taxon>Bacteroides</taxon>
    </lineage>
</organism>
<protein>
    <recommendedName>
        <fullName evidence="1">MACPF domain-containing protein</fullName>
    </recommendedName>
</protein>
<dbReference type="InterPro" id="IPR020864">
    <property type="entry name" value="MACPF"/>
</dbReference>
<dbReference type="PROSITE" id="PS51257">
    <property type="entry name" value="PROKAR_LIPOPROTEIN"/>
    <property type="match status" value="1"/>
</dbReference>
<name>A0A6I0YZ08_9BACE</name>
<sequence length="493" mass="56175">MKYIIFLLVIVLTSCNNMEDVENEVLGSTKSNEITVTTRSAGDGKMDLLGYGYNCLYSIGDSYKGGLNAVIDIERYVSGDARDPLTGEKVTGMPKGKIEESLSHGDFSQKEVYGSSLDDFYRKVSSKYTLNTGSWIKWGSLEFKLDFDNTITQKDKYSFYKVDLCINTKRLFFNTFNVKRLKYFLSDDFLFALKYYTAKEIVDDYGTHVLTDVYVGGKLSILASALETDKTKDDLIKLTTDFASRIITSNTVDLKVSQNLVNTSLSVIQSGGNKYIQNKIIRSENGMISTNVINWDEWANSVDVDHSTLIRSGVDHLIPIWEFIDDPKLKEEVISEINARNSQQEMPLFDYTSYPSFTLTTTDATQRGSWDTRNIINRNNIVNLSQDGTYTIKFSKISGTYNYFINHTHEMACRYNWLGGIIRLDSLTINGSSFYVEMPKNKTLIGVHFDRDYGRTGKPDGYSYFVSEYEDEITVRDNKNNRIVKIPVKINFQ</sequence>
<comment type="caution">
    <text evidence="2">The sequence shown here is derived from an EMBL/GenBank/DDBJ whole genome shotgun (WGS) entry which is preliminary data.</text>
</comment>
<proteinExistence type="predicted"/>